<dbReference type="AlphaFoldDB" id="A0AAJ6NSE3"/>
<gene>
    <name evidence="1" type="ORF">QI031_29110</name>
</gene>
<dbReference type="RefSeq" id="WP_281483019.1">
    <property type="nucleotide sequence ID" value="NZ_CP124543.1"/>
</dbReference>
<accession>A0AAJ6NSE3</accession>
<dbReference type="KEGG" id="hbq:QI031_29110"/>
<name>A0AAJ6NSE3_9CYAN</name>
<organism evidence="1 2">
    <name type="scientific">Halotia branconii CENA392</name>
    <dbReference type="NCBI Taxonomy" id="1539056"/>
    <lineage>
        <taxon>Bacteria</taxon>
        <taxon>Bacillati</taxon>
        <taxon>Cyanobacteriota</taxon>
        <taxon>Cyanophyceae</taxon>
        <taxon>Nostocales</taxon>
        <taxon>Nodulariaceae</taxon>
        <taxon>Halotia</taxon>
    </lineage>
</organism>
<evidence type="ECO:0000313" key="1">
    <source>
        <dbReference type="EMBL" id="WGV25732.1"/>
    </source>
</evidence>
<evidence type="ECO:0000313" key="2">
    <source>
        <dbReference type="Proteomes" id="UP001223520"/>
    </source>
</evidence>
<protein>
    <submittedName>
        <fullName evidence="1">Uncharacterized protein</fullName>
    </submittedName>
</protein>
<keyword evidence="2" id="KW-1185">Reference proteome</keyword>
<proteinExistence type="predicted"/>
<reference evidence="1 2" key="1">
    <citation type="journal article" date="2023" name="Limnol Oceanogr Lett">
        <title>Environmental adaptations by the intertidal Antarctic cyanobacterium Halotia branconii CENA392 as revealed using long-read genome sequencing.</title>
        <authorList>
            <person name="Dextro R.B."/>
            <person name="Delbaje E."/>
            <person name="Freitas P.N.N."/>
            <person name="Geraldes V."/>
            <person name="Pinto E."/>
            <person name="Long P.F."/>
            <person name="Fiore M.F."/>
        </authorList>
    </citation>
    <scope>NUCLEOTIDE SEQUENCE [LARGE SCALE GENOMIC DNA]</scope>
    <source>
        <strain evidence="1 2">CENA392</strain>
    </source>
</reference>
<dbReference type="Proteomes" id="UP001223520">
    <property type="component" value="Chromosome"/>
</dbReference>
<sequence length="67" mass="7653">MNVSIRLLQANELAIADHVFRLAFGTFVGLPEPTEFYGDAAYIEVAMHRPNEPAYNRPDVFALDDWR</sequence>
<dbReference type="EMBL" id="CP124543">
    <property type="protein sequence ID" value="WGV25732.1"/>
    <property type="molecule type" value="Genomic_DNA"/>
</dbReference>